<dbReference type="EMBL" id="JASCZI010093428">
    <property type="protein sequence ID" value="MED6153290.1"/>
    <property type="molecule type" value="Genomic_DNA"/>
</dbReference>
<protein>
    <submittedName>
        <fullName evidence="1">Uncharacterized protein</fullName>
    </submittedName>
</protein>
<gene>
    <name evidence="1" type="ORF">PIB30_100456</name>
</gene>
<keyword evidence="2" id="KW-1185">Reference proteome</keyword>
<organism evidence="1 2">
    <name type="scientific">Stylosanthes scabra</name>
    <dbReference type="NCBI Taxonomy" id="79078"/>
    <lineage>
        <taxon>Eukaryota</taxon>
        <taxon>Viridiplantae</taxon>
        <taxon>Streptophyta</taxon>
        <taxon>Embryophyta</taxon>
        <taxon>Tracheophyta</taxon>
        <taxon>Spermatophyta</taxon>
        <taxon>Magnoliopsida</taxon>
        <taxon>eudicotyledons</taxon>
        <taxon>Gunneridae</taxon>
        <taxon>Pentapetalae</taxon>
        <taxon>rosids</taxon>
        <taxon>fabids</taxon>
        <taxon>Fabales</taxon>
        <taxon>Fabaceae</taxon>
        <taxon>Papilionoideae</taxon>
        <taxon>50 kb inversion clade</taxon>
        <taxon>dalbergioids sensu lato</taxon>
        <taxon>Dalbergieae</taxon>
        <taxon>Pterocarpus clade</taxon>
        <taxon>Stylosanthes</taxon>
    </lineage>
</organism>
<comment type="caution">
    <text evidence="1">The sequence shown here is derived from an EMBL/GenBank/DDBJ whole genome shotgun (WGS) entry which is preliminary data.</text>
</comment>
<reference evidence="1 2" key="1">
    <citation type="journal article" date="2023" name="Plants (Basel)">
        <title>Bridging the Gap: Combining Genomics and Transcriptomics Approaches to Understand Stylosanthes scabra, an Orphan Legume from the Brazilian Caatinga.</title>
        <authorList>
            <person name="Ferreira-Neto J.R.C."/>
            <person name="da Silva M.D."/>
            <person name="Binneck E."/>
            <person name="de Melo N.F."/>
            <person name="da Silva R.H."/>
            <person name="de Melo A.L.T.M."/>
            <person name="Pandolfi V."/>
            <person name="Bustamante F.O."/>
            <person name="Brasileiro-Vidal A.C."/>
            <person name="Benko-Iseppon A.M."/>
        </authorList>
    </citation>
    <scope>NUCLEOTIDE SEQUENCE [LARGE SCALE GENOMIC DNA]</scope>
    <source>
        <tissue evidence="1">Leaves</tissue>
    </source>
</reference>
<dbReference type="Proteomes" id="UP001341840">
    <property type="component" value="Unassembled WGS sequence"/>
</dbReference>
<evidence type="ECO:0000313" key="1">
    <source>
        <dbReference type="EMBL" id="MED6153290.1"/>
    </source>
</evidence>
<sequence length="78" mass="8658">QSQPFSDNIAILFDHFSPTDPAAAKFPSDPHPNWLNIILLFTHYTNDDTDTNTNTTTNFFNLHSVVSDAAAASLFFAK</sequence>
<evidence type="ECO:0000313" key="2">
    <source>
        <dbReference type="Proteomes" id="UP001341840"/>
    </source>
</evidence>
<proteinExistence type="predicted"/>
<name>A0ABU6TYK0_9FABA</name>
<feature type="non-terminal residue" evidence="1">
    <location>
        <position position="1"/>
    </location>
</feature>
<accession>A0ABU6TYK0</accession>